<dbReference type="Gene3D" id="2.40.160.130">
    <property type="entry name" value="Capsule assembly protein Wzi"/>
    <property type="match status" value="1"/>
</dbReference>
<dbReference type="Proteomes" id="UP000633278">
    <property type="component" value="Unassembled WGS sequence"/>
</dbReference>
<gene>
    <name evidence="1" type="ORF">GCM10011416_09670</name>
</gene>
<name>A0A917HXS1_9FLAO</name>
<accession>A0A917HXS1</accession>
<organism evidence="1 2">
    <name type="scientific">Polaribacter pacificus</name>
    <dbReference type="NCBI Taxonomy" id="1775173"/>
    <lineage>
        <taxon>Bacteria</taxon>
        <taxon>Pseudomonadati</taxon>
        <taxon>Bacteroidota</taxon>
        <taxon>Flavobacteriia</taxon>
        <taxon>Flavobacteriales</taxon>
        <taxon>Flavobacteriaceae</taxon>
    </lineage>
</organism>
<keyword evidence="2" id="KW-1185">Reference proteome</keyword>
<dbReference type="EMBL" id="BMJW01000001">
    <property type="protein sequence ID" value="GGG94391.1"/>
    <property type="molecule type" value="Genomic_DNA"/>
</dbReference>
<evidence type="ECO:0000313" key="1">
    <source>
        <dbReference type="EMBL" id="GGG94391.1"/>
    </source>
</evidence>
<evidence type="ECO:0008006" key="3">
    <source>
        <dbReference type="Google" id="ProtNLM"/>
    </source>
</evidence>
<reference evidence="1" key="1">
    <citation type="journal article" date="2014" name="Int. J. Syst. Evol. Microbiol.">
        <title>Complete genome sequence of Corynebacterium casei LMG S-19264T (=DSM 44701T), isolated from a smear-ripened cheese.</title>
        <authorList>
            <consortium name="US DOE Joint Genome Institute (JGI-PGF)"/>
            <person name="Walter F."/>
            <person name="Albersmeier A."/>
            <person name="Kalinowski J."/>
            <person name="Ruckert C."/>
        </authorList>
    </citation>
    <scope>NUCLEOTIDE SEQUENCE</scope>
    <source>
        <strain evidence="1">CGMCC 1.15763</strain>
    </source>
</reference>
<dbReference type="AlphaFoldDB" id="A0A917HXS1"/>
<sequence length="673" mass="77034">MGQVEKLPVFKSCTTQDSLSLEDCFYAETKKAFFKEFKTPSVLTTDRFTGAVTATFVVTTEGKFRLIYLNSPYIELKEEVERSFLRMESVAPAMYNNNKVEMRFQLPLQFPTENGGKISESKKAVESKIKQPKSDLRKVIAQARDASEYNEHRSQLNIPFNHIKYIDYDYQLNKASETHTAFKPYTYSFVNAYVDLDQEKQKFLKPNKKTWLGKKLWNEHLLSIEGDGYWLNMDVLADIQLGKANRGSTFTYNNTRVLTVNGGLGDKFSFSTTYYESQGRFAGYINDYISNRSDTFKPAFSEGLVPGRGKAKGFGSDAYDYPVAEGYLAYTPNKFLQFQFGNGKNFIGDGYRSLLLSDATAPMTYFKMNFSIWKFNYTNLWLWGTDVRAPVVVNNEHARKYVAIHYLSINITDRLNLGLFETAVSKGDQGFDVGYLNPVIFYRSIEFNRGEDSGNAMIGLTAKYKLKENIHLYSQLIVDEFSFGKISDLGYWGNKFGVQLGAKYFNAFDVDDLYLQAEFNTVRPYTYAHKDPVLNYANYSQPLGHSWGANFWEALVIANYKFDRWTTSAKFILGQKGFDPDDTISYGGDVYKSYDTRRGDNNNELGQGNKATIFIADLQARYLLNPSNNLSLFTGLTIRKFSAETTTPNFESSNDVWFTLGIKADLFNWYFDF</sequence>
<proteinExistence type="predicted"/>
<reference evidence="1" key="2">
    <citation type="submission" date="2020-09" db="EMBL/GenBank/DDBJ databases">
        <authorList>
            <person name="Sun Q."/>
            <person name="Zhou Y."/>
        </authorList>
    </citation>
    <scope>NUCLEOTIDE SEQUENCE</scope>
    <source>
        <strain evidence="1">CGMCC 1.15763</strain>
    </source>
</reference>
<dbReference type="InterPro" id="IPR038636">
    <property type="entry name" value="Wzi_sf"/>
</dbReference>
<evidence type="ECO:0000313" key="2">
    <source>
        <dbReference type="Proteomes" id="UP000633278"/>
    </source>
</evidence>
<comment type="caution">
    <text evidence="1">The sequence shown here is derived from an EMBL/GenBank/DDBJ whole genome shotgun (WGS) entry which is preliminary data.</text>
</comment>
<protein>
    <recommendedName>
        <fullName evidence="3">Protein involved in gliding motility RemB</fullName>
    </recommendedName>
</protein>